<dbReference type="RefSeq" id="WP_130356271.1">
    <property type="nucleotide sequence ID" value="NZ_SGXC01000001.1"/>
</dbReference>
<evidence type="ECO:0000259" key="1">
    <source>
        <dbReference type="PROSITE" id="PS51832"/>
    </source>
</evidence>
<proteinExistence type="predicted"/>
<dbReference type="CDD" id="cd00077">
    <property type="entry name" value="HDc"/>
    <property type="match status" value="1"/>
</dbReference>
<keyword evidence="2" id="KW-0378">Hydrolase</keyword>
<dbReference type="PROSITE" id="PS51832">
    <property type="entry name" value="HD_GYP"/>
    <property type="match status" value="1"/>
</dbReference>
<dbReference type="InterPro" id="IPR037522">
    <property type="entry name" value="HD_GYP_dom"/>
</dbReference>
<accession>A0A4Q7NJF6</accession>
<evidence type="ECO:0000313" key="3">
    <source>
        <dbReference type="Proteomes" id="UP000292445"/>
    </source>
</evidence>
<dbReference type="Gene3D" id="1.10.3210.10">
    <property type="entry name" value="Hypothetical protein af1432"/>
    <property type="match status" value="1"/>
</dbReference>
<dbReference type="SUPFAM" id="SSF109604">
    <property type="entry name" value="HD-domain/PDEase-like"/>
    <property type="match status" value="1"/>
</dbReference>
<dbReference type="SMART" id="SM00471">
    <property type="entry name" value="HDc"/>
    <property type="match status" value="1"/>
</dbReference>
<reference evidence="2 3" key="1">
    <citation type="submission" date="2019-02" db="EMBL/GenBank/DDBJ databases">
        <title>Genomic Encyclopedia of Type Strains, Phase IV (KMG-IV): sequencing the most valuable type-strain genomes for metagenomic binning, comparative biology and taxonomic classification.</title>
        <authorList>
            <person name="Goeker M."/>
        </authorList>
    </citation>
    <scope>NUCLEOTIDE SEQUENCE [LARGE SCALE GENOMIC DNA]</scope>
    <source>
        <strain evidence="2 3">K24</strain>
    </source>
</reference>
<dbReference type="Proteomes" id="UP000292445">
    <property type="component" value="Unassembled WGS sequence"/>
</dbReference>
<feature type="domain" description="HD-GYP" evidence="1">
    <location>
        <begin position="3"/>
        <end position="192"/>
    </location>
</feature>
<organism evidence="2 3">
    <name type="scientific">Pigmentiphaga kullae</name>
    <dbReference type="NCBI Taxonomy" id="151784"/>
    <lineage>
        <taxon>Bacteria</taxon>
        <taxon>Pseudomonadati</taxon>
        <taxon>Pseudomonadota</taxon>
        <taxon>Betaproteobacteria</taxon>
        <taxon>Burkholderiales</taxon>
        <taxon>Alcaligenaceae</taxon>
        <taxon>Pigmentiphaga</taxon>
    </lineage>
</organism>
<dbReference type="InterPro" id="IPR003607">
    <property type="entry name" value="HD/PDEase_dom"/>
</dbReference>
<name>A0A4Q7NJF6_9BURK</name>
<dbReference type="InterPro" id="IPR052020">
    <property type="entry name" value="Cyclic_di-GMP/3'3'-cGAMP_PDE"/>
</dbReference>
<evidence type="ECO:0000313" key="2">
    <source>
        <dbReference type="EMBL" id="RZS84962.1"/>
    </source>
</evidence>
<comment type="caution">
    <text evidence="2">The sequence shown here is derived from an EMBL/GenBank/DDBJ whole genome shotgun (WGS) entry which is preliminary data.</text>
</comment>
<dbReference type="PANTHER" id="PTHR45228">
    <property type="entry name" value="CYCLIC DI-GMP PHOSPHODIESTERASE TM_0186-RELATED"/>
    <property type="match status" value="1"/>
</dbReference>
<dbReference type="OrthoDB" id="9763857at2"/>
<gene>
    <name evidence="2" type="ORF">EV675_0984</name>
</gene>
<dbReference type="AlphaFoldDB" id="A0A4Q7NJF6"/>
<dbReference type="GO" id="GO:0008081">
    <property type="term" value="F:phosphoric diester hydrolase activity"/>
    <property type="evidence" value="ECO:0007669"/>
    <property type="project" value="UniProtKB-ARBA"/>
</dbReference>
<dbReference type="EMBL" id="SGXC01000001">
    <property type="protein sequence ID" value="RZS84962.1"/>
    <property type="molecule type" value="Genomic_DNA"/>
</dbReference>
<protein>
    <submittedName>
        <fullName evidence="2">Metal dependent phosphohydrolase</fullName>
    </submittedName>
</protein>
<keyword evidence="3" id="KW-1185">Reference proteome</keyword>
<sequence length="192" mass="21586">MSDAIPEHPTLDPLFVALSERCVETHEHCDRVGQLAWMLGTACGLPANELELLAAAARFHDIGKIGIPDAVLHKPGRLDADERDLMMTHSERGERIFAAVPCDQASAVATAIRHHHEWFDGAGYPDGLHGEQIPLLSRIVSLADSYDAMASTRPYQRPRTHEDIMRIMREERGRKSDPRLYDLFEQLTEQRA</sequence>
<dbReference type="Pfam" id="PF13487">
    <property type="entry name" value="HD_5"/>
    <property type="match status" value="1"/>
</dbReference>